<gene>
    <name evidence="2" type="ORF">ENJ10_05585</name>
</gene>
<evidence type="ECO:0000313" key="2">
    <source>
        <dbReference type="EMBL" id="HED10137.1"/>
    </source>
</evidence>
<dbReference type="GO" id="GO:0015098">
    <property type="term" value="F:molybdate ion transmembrane transporter activity"/>
    <property type="evidence" value="ECO:0007669"/>
    <property type="project" value="InterPro"/>
</dbReference>
<feature type="transmembrane region" description="Helical" evidence="1">
    <location>
        <begin position="102"/>
        <end position="125"/>
    </location>
</feature>
<feature type="transmembrane region" description="Helical" evidence="1">
    <location>
        <begin position="185"/>
        <end position="204"/>
    </location>
</feature>
<dbReference type="AlphaFoldDB" id="A0A7V1PUA0"/>
<dbReference type="InterPro" id="IPR031563">
    <property type="entry name" value="MOT1/MOT2"/>
</dbReference>
<proteinExistence type="predicted"/>
<feature type="transmembrane region" description="Helical" evidence="1">
    <location>
        <begin position="12"/>
        <end position="32"/>
    </location>
</feature>
<organism evidence="2">
    <name type="scientific">Caldithrix abyssi</name>
    <dbReference type="NCBI Taxonomy" id="187145"/>
    <lineage>
        <taxon>Bacteria</taxon>
        <taxon>Pseudomonadati</taxon>
        <taxon>Calditrichota</taxon>
        <taxon>Calditrichia</taxon>
        <taxon>Calditrichales</taxon>
        <taxon>Calditrichaceae</taxon>
        <taxon>Caldithrix</taxon>
    </lineage>
</organism>
<accession>A0A7V1PUA0</accession>
<feature type="transmembrane region" description="Helical" evidence="1">
    <location>
        <begin position="276"/>
        <end position="307"/>
    </location>
</feature>
<feature type="transmembrane region" description="Helical" evidence="1">
    <location>
        <begin position="224"/>
        <end position="244"/>
    </location>
</feature>
<feature type="non-terminal residue" evidence="2">
    <location>
        <position position="1"/>
    </location>
</feature>
<dbReference type="Proteomes" id="UP000886005">
    <property type="component" value="Unassembled WGS sequence"/>
</dbReference>
<dbReference type="PANTHER" id="PTHR31970:SF9">
    <property type="entry name" value="MOLYBDATE TRANSPORTER 2"/>
    <property type="match status" value="1"/>
</dbReference>
<evidence type="ECO:0008006" key="3">
    <source>
        <dbReference type="Google" id="ProtNLM"/>
    </source>
</evidence>
<sequence length="335" mass="35961">VIAISAGLPVEWLTTAAVFYGLLLLLLSLGGIVDWLQQWFSDAIVRGIQLGVGLILARKAVELVLSRGWFLNAESSSSLLGGGVMVALALLLALARRKSKLPLGLMLALAFMLFAVFSGRVMPALPAADSLLRPGLPDLTLLPDVMLLLIIPQLPLTLGNAMYAASDACHQFWPERGNKVSPKKLGISIGLFDLFIGFFGGFPMCHGSGGIGAYKQFGGKTGGTVIIMGAILVLTALGGISEALFWIPVPLLAALLLLDSVRMMALTLGLDRGYQWLVAVMVGMISLFSGNLTLALAAGLLLERVFFGAWLRKRMNRFKWYKNFFKPLFGGGRIV</sequence>
<evidence type="ECO:0000256" key="1">
    <source>
        <dbReference type="SAM" id="Phobius"/>
    </source>
</evidence>
<comment type="caution">
    <text evidence="2">The sequence shown here is derived from an EMBL/GenBank/DDBJ whole genome shotgun (WGS) entry which is preliminary data.</text>
</comment>
<dbReference type="PANTHER" id="PTHR31970">
    <property type="match status" value="1"/>
</dbReference>
<feature type="transmembrane region" description="Helical" evidence="1">
    <location>
        <begin position="145"/>
        <end position="165"/>
    </location>
</feature>
<name>A0A7V1PUA0_CALAY</name>
<keyword evidence="1" id="KW-0472">Membrane</keyword>
<dbReference type="Pfam" id="PF16983">
    <property type="entry name" value="MFS_MOT1"/>
    <property type="match status" value="1"/>
</dbReference>
<dbReference type="EMBL" id="DRLD01000155">
    <property type="protein sequence ID" value="HED10137.1"/>
    <property type="molecule type" value="Genomic_DNA"/>
</dbReference>
<reference evidence="2" key="1">
    <citation type="journal article" date="2020" name="mSystems">
        <title>Genome- and Community-Level Interaction Insights into Carbon Utilization and Element Cycling Functions of Hydrothermarchaeota in Hydrothermal Sediment.</title>
        <authorList>
            <person name="Zhou Z."/>
            <person name="Liu Y."/>
            <person name="Xu W."/>
            <person name="Pan J."/>
            <person name="Luo Z.H."/>
            <person name="Li M."/>
        </authorList>
    </citation>
    <scope>NUCLEOTIDE SEQUENCE [LARGE SCALE GENOMIC DNA]</scope>
    <source>
        <strain evidence="2">HyVt-456</strain>
    </source>
</reference>
<keyword evidence="1" id="KW-0812">Transmembrane</keyword>
<keyword evidence="1" id="KW-1133">Transmembrane helix</keyword>
<feature type="transmembrane region" description="Helical" evidence="1">
    <location>
        <begin position="77"/>
        <end position="95"/>
    </location>
</feature>
<protein>
    <recommendedName>
        <fullName evidence="3">Sulfate transporter</fullName>
    </recommendedName>
</protein>
<feature type="transmembrane region" description="Helical" evidence="1">
    <location>
        <begin position="251"/>
        <end position="270"/>
    </location>
</feature>